<dbReference type="InterPro" id="IPR036188">
    <property type="entry name" value="FAD/NAD-bd_sf"/>
</dbReference>
<dbReference type="Pfam" id="PF01266">
    <property type="entry name" value="DAO"/>
    <property type="match status" value="1"/>
</dbReference>
<dbReference type="Gene3D" id="3.30.9.10">
    <property type="entry name" value="D-Amino Acid Oxidase, subunit A, domain 2"/>
    <property type="match status" value="1"/>
</dbReference>
<dbReference type="PANTHER" id="PTHR13847">
    <property type="entry name" value="SARCOSINE DEHYDROGENASE-RELATED"/>
    <property type="match status" value="1"/>
</dbReference>
<name>A0A382E8K7_9ZZZZ</name>
<dbReference type="SUPFAM" id="SSF51905">
    <property type="entry name" value="FAD/NAD(P)-binding domain"/>
    <property type="match status" value="1"/>
</dbReference>
<comment type="similarity">
    <text evidence="1">Belongs to the DadA oxidoreductase family.</text>
</comment>
<dbReference type="Gene3D" id="3.50.50.60">
    <property type="entry name" value="FAD/NAD(P)-binding domain"/>
    <property type="match status" value="2"/>
</dbReference>
<dbReference type="GO" id="GO:0008718">
    <property type="term" value="F:D-amino-acid dehydrogenase activity"/>
    <property type="evidence" value="ECO:0007669"/>
    <property type="project" value="TreeGrafter"/>
</dbReference>
<dbReference type="GO" id="GO:0005737">
    <property type="term" value="C:cytoplasm"/>
    <property type="evidence" value="ECO:0007669"/>
    <property type="project" value="TreeGrafter"/>
</dbReference>
<gene>
    <name evidence="3" type="ORF">METZ01_LOCUS199970</name>
</gene>
<dbReference type="EMBL" id="UINC01043290">
    <property type="protein sequence ID" value="SVB47116.1"/>
    <property type="molecule type" value="Genomic_DNA"/>
</dbReference>
<evidence type="ECO:0000259" key="2">
    <source>
        <dbReference type="Pfam" id="PF01266"/>
    </source>
</evidence>
<accession>A0A382E8K7</accession>
<reference evidence="3" key="1">
    <citation type="submission" date="2018-05" db="EMBL/GenBank/DDBJ databases">
        <authorList>
            <person name="Lanie J.A."/>
            <person name="Ng W.-L."/>
            <person name="Kazmierczak K.M."/>
            <person name="Andrzejewski T.M."/>
            <person name="Davidsen T.M."/>
            <person name="Wayne K.J."/>
            <person name="Tettelin H."/>
            <person name="Glass J.I."/>
            <person name="Rusch D."/>
            <person name="Podicherti R."/>
            <person name="Tsui H.-C.T."/>
            <person name="Winkler M.E."/>
        </authorList>
    </citation>
    <scope>NUCLEOTIDE SEQUENCE</scope>
</reference>
<dbReference type="AlphaFoldDB" id="A0A382E8K7"/>
<dbReference type="SUPFAM" id="SSF54373">
    <property type="entry name" value="FAD-linked reductases, C-terminal domain"/>
    <property type="match status" value="1"/>
</dbReference>
<evidence type="ECO:0000256" key="1">
    <source>
        <dbReference type="ARBA" id="ARBA00009410"/>
    </source>
</evidence>
<protein>
    <recommendedName>
        <fullName evidence="2">FAD dependent oxidoreductase domain-containing protein</fullName>
    </recommendedName>
</protein>
<evidence type="ECO:0000313" key="3">
    <source>
        <dbReference type="EMBL" id="SVB47116.1"/>
    </source>
</evidence>
<sequence length="427" mass="45674">MKVAIIGSGILGVTCAYFLNKHGIDVTVFEKECEPALGASYGNAGYLQAGVPDPWNAPGAFMMLVKALSNSLTGKGDQSAFSAPIQALPGLMAWGLKFLRHSNQRTFLNHLIKNRNLAQYTSHVMAAIDETEQLSYCQSKPGSLIIFRDQAALDSYARTADYAAGYGAQMQLLDREALLQTESSLNSATGNLVGAVYYPEDYAGNSRLFCNQMVSISRSNGVCYRFETTADRIIATNNRVKIRLKNNEDVIADAVVIAAGVHSRKIAATAGIAVAVAPAKGYSISVPTQGWANPPKHIIADMAIHAGFNPLGDVLRVAGTAEFCGLNKTGISAARTQYMTQLVAENFPAFASSINPEHIDPWGGFRPLSADGLPFIGESHVRNVYLNTGHSGLGWTQGAGSAKVLADLIAGMRPEIKIGDYDAQRLV</sequence>
<organism evidence="3">
    <name type="scientific">marine metagenome</name>
    <dbReference type="NCBI Taxonomy" id="408172"/>
    <lineage>
        <taxon>unclassified sequences</taxon>
        <taxon>metagenomes</taxon>
        <taxon>ecological metagenomes</taxon>
    </lineage>
</organism>
<dbReference type="PANTHER" id="PTHR13847:SF280">
    <property type="entry name" value="D-AMINO ACID DEHYDROGENASE"/>
    <property type="match status" value="1"/>
</dbReference>
<proteinExistence type="inferred from homology"/>
<dbReference type="InterPro" id="IPR006076">
    <property type="entry name" value="FAD-dep_OxRdtase"/>
</dbReference>
<dbReference type="GO" id="GO:0005886">
    <property type="term" value="C:plasma membrane"/>
    <property type="evidence" value="ECO:0007669"/>
    <property type="project" value="TreeGrafter"/>
</dbReference>
<feature type="domain" description="FAD dependent oxidoreductase" evidence="2">
    <location>
        <begin position="2"/>
        <end position="408"/>
    </location>
</feature>
<dbReference type="GO" id="GO:0055130">
    <property type="term" value="P:D-alanine catabolic process"/>
    <property type="evidence" value="ECO:0007669"/>
    <property type="project" value="TreeGrafter"/>
</dbReference>